<dbReference type="Pfam" id="PF08410">
    <property type="entry name" value="DUF1737"/>
    <property type="match status" value="1"/>
</dbReference>
<evidence type="ECO:0000313" key="3">
    <source>
        <dbReference type="Proteomes" id="UP000753724"/>
    </source>
</evidence>
<name>A0ABW9XFJ8_9SPHN</name>
<dbReference type="EMBL" id="JAAAPO010000004">
    <property type="protein sequence ID" value="NBC37315.1"/>
    <property type="molecule type" value="Genomic_DNA"/>
</dbReference>
<keyword evidence="3" id="KW-1185">Reference proteome</keyword>
<gene>
    <name evidence="2" type="ORF">GTZ99_12190</name>
</gene>
<evidence type="ECO:0000259" key="1">
    <source>
        <dbReference type="Pfam" id="PF08410"/>
    </source>
</evidence>
<sequence length="79" mass="8844">MSDSPQDASCELPRPAHLTEDDRPIYRLLTGKDDRAFCERVAEALSQGWRLYGSPTMTYDVENACVKVGQAVVWKDVAI</sequence>
<dbReference type="RefSeq" id="WP_161719171.1">
    <property type="nucleotide sequence ID" value="NZ_JAAAPO010000004.1"/>
</dbReference>
<organism evidence="2 3">
    <name type="scientific">Novosphingobium ovatum</name>
    <dbReference type="NCBI Taxonomy" id="1908523"/>
    <lineage>
        <taxon>Bacteria</taxon>
        <taxon>Pseudomonadati</taxon>
        <taxon>Pseudomonadota</taxon>
        <taxon>Alphaproteobacteria</taxon>
        <taxon>Sphingomonadales</taxon>
        <taxon>Sphingomonadaceae</taxon>
        <taxon>Novosphingobium</taxon>
    </lineage>
</organism>
<dbReference type="Proteomes" id="UP000753724">
    <property type="component" value="Unassembled WGS sequence"/>
</dbReference>
<proteinExistence type="predicted"/>
<reference evidence="3" key="1">
    <citation type="submission" date="2020-01" db="EMBL/GenBank/DDBJ databases">
        <title>Sphingomonas sp. strain CSW-10.</title>
        <authorList>
            <person name="Chen W.-M."/>
        </authorList>
    </citation>
    <scope>NUCLEOTIDE SEQUENCE [LARGE SCALE GENOMIC DNA]</scope>
    <source>
        <strain evidence="3">FSY-8</strain>
    </source>
</reference>
<feature type="domain" description="DUF1737" evidence="1">
    <location>
        <begin position="25"/>
        <end position="73"/>
    </location>
</feature>
<evidence type="ECO:0000313" key="2">
    <source>
        <dbReference type="EMBL" id="NBC37315.1"/>
    </source>
</evidence>
<comment type="caution">
    <text evidence="2">The sequence shown here is derived from an EMBL/GenBank/DDBJ whole genome shotgun (WGS) entry which is preliminary data.</text>
</comment>
<protein>
    <submittedName>
        <fullName evidence="2">DUF1737 domain-containing protein</fullName>
    </submittedName>
</protein>
<dbReference type="InterPro" id="IPR013619">
    <property type="entry name" value="DUF1737"/>
</dbReference>
<accession>A0ABW9XFJ8</accession>